<dbReference type="FunFam" id="1.10.8.10:FF:000002">
    <property type="entry name" value="UV excision repair protein RAD23 homolog"/>
    <property type="match status" value="1"/>
</dbReference>
<protein>
    <recommendedName>
        <fullName evidence="6">Ubiquitin receptor RAD23</fullName>
    </recommendedName>
    <alternativeName>
        <fullName evidence="6">DNA repair protein RAD23</fullName>
    </alternativeName>
</protein>
<accession>A0AAD6MMC3</accession>
<dbReference type="InterPro" id="IPR015940">
    <property type="entry name" value="UBA"/>
</dbReference>
<feature type="domain" description="UBA" evidence="8">
    <location>
        <begin position="151"/>
        <end position="194"/>
    </location>
</feature>
<dbReference type="Proteomes" id="UP001164929">
    <property type="component" value="Chromosome 8"/>
</dbReference>
<dbReference type="GO" id="GO:0043130">
    <property type="term" value="F:ubiquitin binding"/>
    <property type="evidence" value="ECO:0007669"/>
    <property type="project" value="UniProtKB-UniRule"/>
</dbReference>
<dbReference type="InterPro" id="IPR036353">
    <property type="entry name" value="XPC-bd_sf"/>
</dbReference>
<evidence type="ECO:0000256" key="1">
    <source>
        <dbReference type="ARBA" id="ARBA00009878"/>
    </source>
</evidence>
<dbReference type="GO" id="GO:0070628">
    <property type="term" value="F:proteasome binding"/>
    <property type="evidence" value="ECO:0007669"/>
    <property type="project" value="TreeGrafter"/>
</dbReference>
<dbReference type="FunFam" id="1.10.8.10:FF:000003">
    <property type="entry name" value="UV excision repair protein RAD23 homolog"/>
    <property type="match status" value="1"/>
</dbReference>
<dbReference type="InterPro" id="IPR029071">
    <property type="entry name" value="Ubiquitin-like_domsf"/>
</dbReference>
<dbReference type="GO" id="GO:0031593">
    <property type="term" value="F:polyubiquitin modification-dependent protein binding"/>
    <property type="evidence" value="ECO:0007669"/>
    <property type="project" value="UniProtKB-UniRule"/>
</dbReference>
<dbReference type="PANTHER" id="PTHR10621">
    <property type="entry name" value="UV EXCISION REPAIR PROTEIN RAD23"/>
    <property type="match status" value="1"/>
</dbReference>
<feature type="compositionally biased region" description="Low complexity" evidence="7">
    <location>
        <begin position="211"/>
        <end position="227"/>
    </location>
</feature>
<evidence type="ECO:0000256" key="6">
    <source>
        <dbReference type="RuleBase" id="RU367049"/>
    </source>
</evidence>
<comment type="caution">
    <text evidence="10">The sequence shown here is derived from an EMBL/GenBank/DDBJ whole genome shotgun (WGS) entry which is preliminary data.</text>
</comment>
<dbReference type="PROSITE" id="PS50030">
    <property type="entry name" value="UBA"/>
    <property type="match status" value="2"/>
</dbReference>
<dbReference type="SUPFAM" id="SSF46934">
    <property type="entry name" value="UBA-like"/>
    <property type="match status" value="2"/>
</dbReference>
<dbReference type="CDD" id="cd14379">
    <property type="entry name" value="UBA1_Rad23_plant"/>
    <property type="match status" value="1"/>
</dbReference>
<reference evidence="10" key="1">
    <citation type="journal article" date="2023" name="Mol. Ecol. Resour.">
        <title>Chromosome-level genome assembly of a triploid poplar Populus alba 'Berolinensis'.</title>
        <authorList>
            <person name="Chen S."/>
            <person name="Yu Y."/>
            <person name="Wang X."/>
            <person name="Wang S."/>
            <person name="Zhang T."/>
            <person name="Zhou Y."/>
            <person name="He R."/>
            <person name="Meng N."/>
            <person name="Wang Y."/>
            <person name="Liu W."/>
            <person name="Liu Z."/>
            <person name="Liu J."/>
            <person name="Guo Q."/>
            <person name="Huang H."/>
            <person name="Sederoff R.R."/>
            <person name="Wang G."/>
            <person name="Qu G."/>
            <person name="Chen S."/>
        </authorList>
    </citation>
    <scope>NUCLEOTIDE SEQUENCE</scope>
    <source>
        <strain evidence="10">SC-2020</strain>
    </source>
</reference>
<dbReference type="AlphaFoldDB" id="A0AAD6MMC3"/>
<dbReference type="Gene3D" id="1.10.10.540">
    <property type="entry name" value="XPC-binding domain"/>
    <property type="match status" value="1"/>
</dbReference>
<dbReference type="InterPro" id="IPR006636">
    <property type="entry name" value="STI1_HS-bd"/>
</dbReference>
<dbReference type="SUPFAM" id="SSF101238">
    <property type="entry name" value="XPC-binding domain"/>
    <property type="match status" value="1"/>
</dbReference>
<dbReference type="CDD" id="cd14382">
    <property type="entry name" value="UBA2_RAD23_plant"/>
    <property type="match status" value="1"/>
</dbReference>
<dbReference type="CDD" id="cd01805">
    <property type="entry name" value="Ubl_Rad23"/>
    <property type="match status" value="1"/>
</dbReference>
<dbReference type="GO" id="GO:0005654">
    <property type="term" value="C:nucleoplasm"/>
    <property type="evidence" value="ECO:0007669"/>
    <property type="project" value="TreeGrafter"/>
</dbReference>
<evidence type="ECO:0000256" key="7">
    <source>
        <dbReference type="SAM" id="MobiDB-lite"/>
    </source>
</evidence>
<dbReference type="Pfam" id="PF00627">
    <property type="entry name" value="UBA"/>
    <property type="match status" value="2"/>
</dbReference>
<dbReference type="PANTHER" id="PTHR10621:SF46">
    <property type="entry name" value="UBIQUITIN RECEPTOR RAD23"/>
    <property type="match status" value="1"/>
</dbReference>
<keyword evidence="2" id="KW-0677">Repeat</keyword>
<organism evidence="10 11">
    <name type="scientific">Populus alba x Populus x berolinensis</name>
    <dbReference type="NCBI Taxonomy" id="444605"/>
    <lineage>
        <taxon>Eukaryota</taxon>
        <taxon>Viridiplantae</taxon>
        <taxon>Streptophyta</taxon>
        <taxon>Embryophyta</taxon>
        <taxon>Tracheophyta</taxon>
        <taxon>Spermatophyta</taxon>
        <taxon>Magnoliopsida</taxon>
        <taxon>eudicotyledons</taxon>
        <taxon>Gunneridae</taxon>
        <taxon>Pentapetalae</taxon>
        <taxon>rosids</taxon>
        <taxon>fabids</taxon>
        <taxon>Malpighiales</taxon>
        <taxon>Salicaceae</taxon>
        <taxon>Saliceae</taxon>
        <taxon>Populus</taxon>
    </lineage>
</organism>
<dbReference type="SMART" id="SM00727">
    <property type="entry name" value="STI1"/>
    <property type="match status" value="1"/>
</dbReference>
<dbReference type="GO" id="GO:0006289">
    <property type="term" value="P:nucleotide-excision repair"/>
    <property type="evidence" value="ECO:0007669"/>
    <property type="project" value="UniProtKB-UniRule"/>
</dbReference>
<dbReference type="FunFam" id="1.10.10.540:FF:000001">
    <property type="entry name" value="UV excision repair protein RAD23 B"/>
    <property type="match status" value="1"/>
</dbReference>
<dbReference type="EMBL" id="JAQIZT010000008">
    <property type="protein sequence ID" value="KAJ6988021.1"/>
    <property type="molecule type" value="Genomic_DNA"/>
</dbReference>
<keyword evidence="4 6" id="KW-0234">DNA repair</keyword>
<keyword evidence="5 6" id="KW-0539">Nucleus</keyword>
<feature type="region of interest" description="Disordered" evidence="7">
    <location>
        <begin position="211"/>
        <end position="232"/>
    </location>
</feature>
<dbReference type="SMART" id="SM00165">
    <property type="entry name" value="UBA"/>
    <property type="match status" value="2"/>
</dbReference>
<evidence type="ECO:0000259" key="8">
    <source>
        <dbReference type="PROSITE" id="PS50030"/>
    </source>
</evidence>
<gene>
    <name evidence="10" type="ORF">NC653_021069</name>
</gene>
<feature type="compositionally biased region" description="Low complexity" evidence="7">
    <location>
        <begin position="79"/>
        <end position="117"/>
    </location>
</feature>
<evidence type="ECO:0000256" key="4">
    <source>
        <dbReference type="ARBA" id="ARBA00023204"/>
    </source>
</evidence>
<keyword evidence="10" id="KW-0675">Receptor</keyword>
<dbReference type="GO" id="GO:0003684">
    <property type="term" value="F:damaged DNA binding"/>
    <property type="evidence" value="ECO:0007669"/>
    <property type="project" value="UniProtKB-UniRule"/>
</dbReference>
<evidence type="ECO:0000256" key="5">
    <source>
        <dbReference type="ARBA" id="ARBA00023242"/>
    </source>
</evidence>
<evidence type="ECO:0000256" key="2">
    <source>
        <dbReference type="ARBA" id="ARBA00022737"/>
    </source>
</evidence>
<dbReference type="PROSITE" id="PS50053">
    <property type="entry name" value="UBIQUITIN_2"/>
    <property type="match status" value="1"/>
</dbReference>
<dbReference type="Pfam" id="PF09280">
    <property type="entry name" value="XPC-binding"/>
    <property type="match status" value="1"/>
</dbReference>
<feature type="domain" description="UBA" evidence="8">
    <location>
        <begin position="337"/>
        <end position="377"/>
    </location>
</feature>
<keyword evidence="6" id="KW-0963">Cytoplasm</keyword>
<evidence type="ECO:0000313" key="10">
    <source>
        <dbReference type="EMBL" id="KAJ6988021.1"/>
    </source>
</evidence>
<dbReference type="Gene3D" id="1.10.8.10">
    <property type="entry name" value="DNA helicase RuvA subunit, C-terminal domain"/>
    <property type="match status" value="2"/>
</dbReference>
<dbReference type="NCBIfam" id="TIGR00601">
    <property type="entry name" value="rad23"/>
    <property type="match status" value="1"/>
</dbReference>
<evidence type="ECO:0000259" key="9">
    <source>
        <dbReference type="PROSITE" id="PS50053"/>
    </source>
</evidence>
<dbReference type="InterPro" id="IPR004806">
    <property type="entry name" value="Rad23"/>
</dbReference>
<comment type="function">
    <text evidence="6">Multiubiquitin chain receptor involved in modulation of proteasomal degradation. Involved in nucleotide excision repair.</text>
</comment>
<name>A0AAD6MMC3_9ROSI</name>
<dbReference type="GO" id="GO:0043161">
    <property type="term" value="P:proteasome-mediated ubiquitin-dependent protein catabolic process"/>
    <property type="evidence" value="ECO:0007669"/>
    <property type="project" value="UniProtKB-UniRule"/>
</dbReference>
<evidence type="ECO:0000313" key="11">
    <source>
        <dbReference type="Proteomes" id="UP001164929"/>
    </source>
</evidence>
<dbReference type="Gene3D" id="3.10.20.90">
    <property type="entry name" value="Phosphatidylinositol 3-kinase Catalytic Subunit, Chain A, domain 1"/>
    <property type="match status" value="1"/>
</dbReference>
<keyword evidence="3 6" id="KW-0227">DNA damage</keyword>
<dbReference type="InterPro" id="IPR000626">
    <property type="entry name" value="Ubiquitin-like_dom"/>
</dbReference>
<feature type="region of interest" description="Disordered" evidence="7">
    <location>
        <begin position="79"/>
        <end position="118"/>
    </location>
</feature>
<comment type="similarity">
    <text evidence="1 6">Belongs to the RAD23 family.</text>
</comment>
<dbReference type="PRINTS" id="PR01839">
    <property type="entry name" value="RAD23PROTEIN"/>
</dbReference>
<dbReference type="InterPro" id="IPR015360">
    <property type="entry name" value="XPC-bd"/>
</dbReference>
<dbReference type="GO" id="GO:0005829">
    <property type="term" value="C:cytosol"/>
    <property type="evidence" value="ECO:0007669"/>
    <property type="project" value="TreeGrafter"/>
</dbReference>
<proteinExistence type="inferred from homology"/>
<keyword evidence="11" id="KW-1185">Reference proteome</keyword>
<dbReference type="SMART" id="SM00213">
    <property type="entry name" value="UBQ"/>
    <property type="match status" value="1"/>
</dbReference>
<feature type="domain" description="Ubiquitin-like" evidence="9">
    <location>
        <begin position="1"/>
        <end position="79"/>
    </location>
</feature>
<comment type="subcellular location">
    <subcellularLocation>
        <location evidence="6">Nucleus</location>
    </subcellularLocation>
    <subcellularLocation>
        <location evidence="6">Cytoplasm</location>
    </subcellularLocation>
</comment>
<dbReference type="SUPFAM" id="SSF54236">
    <property type="entry name" value="Ubiquitin-like"/>
    <property type="match status" value="1"/>
</dbReference>
<dbReference type="FunFam" id="3.10.20.90:FF:000069">
    <property type="entry name" value="UV excision repair protein RAD23"/>
    <property type="match status" value="1"/>
</dbReference>
<dbReference type="Pfam" id="PF00240">
    <property type="entry name" value="ubiquitin"/>
    <property type="match status" value="1"/>
</dbReference>
<sequence>MKIFVKTLKGSTFDIEVKPEDTVADVKKNIETAQGVAVYPAQQQMLIHQAKVLKDNTTLDENKIVENSFVVIMLSKTKSSSSDGSTVPTAPTTKAPTTSTPASTTAPQAPTLTYAPPASAPAPAPALFGIICQIRSDYVYGQAASSLVAGNNLEVAVQQILDMGGGTWDRDTVVRALRAAYNNPERAIEYLYSGIPEQAEVPPVAQIPIGGQAPAAQPQQHPTQTAAVPSGGPNANPLDLFPQGLPNMGSGAGGAGTLDFLRNSQQFQALRAMVQANPQILQPMLQELGKQNPHLMRLIQLHRDDFLRLINEPVESGEGNVLGQLAAAMPQAITVTPEEHEAIERLEAMGFDRSLVLEVFFACNKNEELAANYLLDHMHDRVEGPNTAASLVERTTQKEERSLAGFRLLLRTSETSDGIGIPNTILGIFFSPLRTPRPQLKQNLPSFSSHWPHNSTLLFPFQMTKQNE</sequence>
<dbReference type="InterPro" id="IPR009060">
    <property type="entry name" value="UBA-like_sf"/>
</dbReference>
<evidence type="ECO:0000256" key="3">
    <source>
        <dbReference type="ARBA" id="ARBA00022763"/>
    </source>
</evidence>